<dbReference type="GO" id="GO:0055037">
    <property type="term" value="C:recycling endosome"/>
    <property type="evidence" value="ECO:0007669"/>
    <property type="project" value="TreeGrafter"/>
</dbReference>
<feature type="region of interest" description="Disordered" evidence="1">
    <location>
        <begin position="152"/>
        <end position="208"/>
    </location>
</feature>
<dbReference type="STRING" id="113540.ENSSFOP00015047737"/>
<sequence length="235" mass="25377">MCPSAETPDSSFLRCRASAKKETLVDCILCVPRWYKLHSKSGKREKERGELQVTIQFTRNNLTASMYDLSVKDKPRSTLGKLKDRVKGKKRGDAESTSAIVPRGYAALSGSGRFCDEGGGDEDVDDEEGGVARRSKVKSFFLKGKLRKTLDTRSSTSLASDGSVPSSPGGSLSPTAGISMVVSDLSNSPSNSSNLTADSSPGEKRSAAEVLCQRSCRSQWRNMVHSSPVVRSLDF</sequence>
<organism evidence="2 3">
    <name type="scientific">Scleropages formosus</name>
    <name type="common">Asian bonytongue</name>
    <name type="synonym">Osteoglossum formosum</name>
    <dbReference type="NCBI Taxonomy" id="113540"/>
    <lineage>
        <taxon>Eukaryota</taxon>
        <taxon>Metazoa</taxon>
        <taxon>Chordata</taxon>
        <taxon>Craniata</taxon>
        <taxon>Vertebrata</taxon>
        <taxon>Euteleostomi</taxon>
        <taxon>Actinopterygii</taxon>
        <taxon>Neopterygii</taxon>
        <taxon>Teleostei</taxon>
        <taxon>Osteoglossocephala</taxon>
        <taxon>Osteoglossomorpha</taxon>
        <taxon>Osteoglossiformes</taxon>
        <taxon>Osteoglossidae</taxon>
        <taxon>Scleropages</taxon>
    </lineage>
</organism>
<evidence type="ECO:0000313" key="2">
    <source>
        <dbReference type="EMBL" id="KPP62110.1"/>
    </source>
</evidence>
<dbReference type="GO" id="GO:0005739">
    <property type="term" value="C:mitochondrion"/>
    <property type="evidence" value="ECO:0007669"/>
    <property type="project" value="TreeGrafter"/>
</dbReference>
<protein>
    <submittedName>
        <fullName evidence="2">Uncharacterized protein</fullName>
    </submittedName>
</protein>
<dbReference type="GO" id="GO:0045055">
    <property type="term" value="P:regulated exocytosis"/>
    <property type="evidence" value="ECO:0007669"/>
    <property type="project" value="TreeGrafter"/>
</dbReference>
<dbReference type="InterPro" id="IPR037789">
    <property type="entry name" value="FIP_classI"/>
</dbReference>
<accession>A0A0P7Y8U1</accession>
<dbReference type="PANTHER" id="PTHR15746:SF14">
    <property type="entry name" value="RAB11 FAMILY-INTERACTING PROTEIN 5"/>
    <property type="match status" value="1"/>
</dbReference>
<dbReference type="PANTHER" id="PTHR15746">
    <property type="entry name" value="RAB11-RELATED"/>
    <property type="match status" value="1"/>
</dbReference>
<dbReference type="Proteomes" id="UP000034805">
    <property type="component" value="Unassembled WGS sequence"/>
</dbReference>
<reference evidence="2 3" key="1">
    <citation type="submission" date="2015-08" db="EMBL/GenBank/DDBJ databases">
        <title>The genome of the Asian arowana (Scleropages formosus).</title>
        <authorList>
            <person name="Tan M.H."/>
            <person name="Gan H.M."/>
            <person name="Croft L.J."/>
            <person name="Austin C.M."/>
        </authorList>
    </citation>
    <scope>NUCLEOTIDE SEQUENCE [LARGE SCALE GENOMIC DNA]</scope>
    <source>
        <strain evidence="2">Aro1</strain>
    </source>
</reference>
<proteinExistence type="predicted"/>
<feature type="compositionally biased region" description="Low complexity" evidence="1">
    <location>
        <begin position="160"/>
        <end position="174"/>
    </location>
</feature>
<dbReference type="AlphaFoldDB" id="A0A0P7Y8U1"/>
<gene>
    <name evidence="2" type="ORF">Z043_119723</name>
</gene>
<dbReference type="GO" id="GO:0030141">
    <property type="term" value="C:secretory granule"/>
    <property type="evidence" value="ECO:0007669"/>
    <property type="project" value="TreeGrafter"/>
</dbReference>
<dbReference type="GO" id="GO:0031267">
    <property type="term" value="F:small GTPase binding"/>
    <property type="evidence" value="ECO:0007669"/>
    <property type="project" value="InterPro"/>
</dbReference>
<evidence type="ECO:0000256" key="1">
    <source>
        <dbReference type="SAM" id="MobiDB-lite"/>
    </source>
</evidence>
<dbReference type="EMBL" id="JARO02008972">
    <property type="protein sequence ID" value="KPP62110.1"/>
    <property type="molecule type" value="Genomic_DNA"/>
</dbReference>
<evidence type="ECO:0000313" key="3">
    <source>
        <dbReference type="Proteomes" id="UP000034805"/>
    </source>
</evidence>
<dbReference type="GO" id="GO:0005769">
    <property type="term" value="C:early endosome"/>
    <property type="evidence" value="ECO:0007669"/>
    <property type="project" value="TreeGrafter"/>
</dbReference>
<dbReference type="GO" id="GO:0045335">
    <property type="term" value="C:phagocytic vesicle"/>
    <property type="evidence" value="ECO:0007669"/>
    <property type="project" value="TreeGrafter"/>
</dbReference>
<name>A0A0P7Y8U1_SCLFO</name>
<comment type="caution">
    <text evidence="2">The sequence shown here is derived from an EMBL/GenBank/DDBJ whole genome shotgun (WGS) entry which is preliminary data.</text>
</comment>